<keyword evidence="1" id="KW-0472">Membrane</keyword>
<protein>
    <submittedName>
        <fullName evidence="2">Uncharacterized protein</fullName>
    </submittedName>
</protein>
<evidence type="ECO:0000313" key="2">
    <source>
        <dbReference type="EMBL" id="KAG8377211.1"/>
    </source>
</evidence>
<dbReference type="AlphaFoldDB" id="A0AAV6X316"/>
<proteinExistence type="predicted"/>
<dbReference type="Proteomes" id="UP000826271">
    <property type="component" value="Unassembled WGS sequence"/>
</dbReference>
<name>A0AAV6X316_9LAMI</name>
<evidence type="ECO:0000313" key="3">
    <source>
        <dbReference type="Proteomes" id="UP000826271"/>
    </source>
</evidence>
<dbReference type="EMBL" id="WHWC01000008">
    <property type="protein sequence ID" value="KAG8377211.1"/>
    <property type="molecule type" value="Genomic_DNA"/>
</dbReference>
<keyword evidence="1" id="KW-1133">Transmembrane helix</keyword>
<keyword evidence="3" id="KW-1185">Reference proteome</keyword>
<comment type="caution">
    <text evidence="2">The sequence shown here is derived from an EMBL/GenBank/DDBJ whole genome shotgun (WGS) entry which is preliminary data.</text>
</comment>
<evidence type="ECO:0000256" key="1">
    <source>
        <dbReference type="SAM" id="Phobius"/>
    </source>
</evidence>
<accession>A0AAV6X316</accession>
<organism evidence="2 3">
    <name type="scientific">Buddleja alternifolia</name>
    <dbReference type="NCBI Taxonomy" id="168488"/>
    <lineage>
        <taxon>Eukaryota</taxon>
        <taxon>Viridiplantae</taxon>
        <taxon>Streptophyta</taxon>
        <taxon>Embryophyta</taxon>
        <taxon>Tracheophyta</taxon>
        <taxon>Spermatophyta</taxon>
        <taxon>Magnoliopsida</taxon>
        <taxon>eudicotyledons</taxon>
        <taxon>Gunneridae</taxon>
        <taxon>Pentapetalae</taxon>
        <taxon>asterids</taxon>
        <taxon>lamiids</taxon>
        <taxon>Lamiales</taxon>
        <taxon>Scrophulariaceae</taxon>
        <taxon>Buddlejeae</taxon>
        <taxon>Buddleja</taxon>
    </lineage>
</organism>
<gene>
    <name evidence="2" type="ORF">BUALT_Bualt08G0004600</name>
</gene>
<keyword evidence="1" id="KW-0812">Transmembrane</keyword>
<feature type="transmembrane region" description="Helical" evidence="1">
    <location>
        <begin position="23"/>
        <end position="43"/>
    </location>
</feature>
<reference evidence="2" key="1">
    <citation type="submission" date="2019-10" db="EMBL/GenBank/DDBJ databases">
        <authorList>
            <person name="Zhang R."/>
            <person name="Pan Y."/>
            <person name="Wang J."/>
            <person name="Ma R."/>
            <person name="Yu S."/>
        </authorList>
    </citation>
    <scope>NUCLEOTIDE SEQUENCE</scope>
    <source>
        <strain evidence="2">LA-IB0</strain>
        <tissue evidence="2">Leaf</tissue>
    </source>
</reference>
<sequence>MDTAIATDSRSFSLKHKAPFQNVHTISVVIVITTTILGIWDALKIINLSLKLAGNTLSDQMKEELRTLGARNKF</sequence>